<dbReference type="Proteomes" id="UP000680670">
    <property type="component" value="Unassembled WGS sequence"/>
</dbReference>
<name>A0ABQ4L520_SIMTE</name>
<accession>A0ABQ4L520</accession>
<proteinExistence type="predicted"/>
<evidence type="ECO:0000313" key="1">
    <source>
        <dbReference type="EMBL" id="GIN99320.1"/>
    </source>
</evidence>
<organism evidence="1 2">
    <name type="scientific">Siminovitchia terrae</name>
    <name type="common">Bacillus terrae</name>
    <dbReference type="NCBI Taxonomy" id="1914933"/>
    <lineage>
        <taxon>Bacteria</taxon>
        <taxon>Bacillati</taxon>
        <taxon>Bacillota</taxon>
        <taxon>Bacilli</taxon>
        <taxon>Bacillales</taxon>
        <taxon>Bacillaceae</taxon>
        <taxon>Siminovitchia</taxon>
    </lineage>
</organism>
<protein>
    <submittedName>
        <fullName evidence="1">Uncharacterized protein</fullName>
    </submittedName>
</protein>
<keyword evidence="2" id="KW-1185">Reference proteome</keyword>
<reference evidence="1 2" key="1">
    <citation type="submission" date="2021-03" db="EMBL/GenBank/DDBJ databases">
        <title>Antimicrobial resistance genes in bacteria isolated from Japanese honey, and their potential for conferring macrolide and lincosamide resistance in the American foulbrood pathogen Paenibacillus larvae.</title>
        <authorList>
            <person name="Okamoto M."/>
            <person name="Kumagai M."/>
            <person name="Kanamori H."/>
            <person name="Takamatsu D."/>
        </authorList>
    </citation>
    <scope>NUCLEOTIDE SEQUENCE [LARGE SCALE GENOMIC DNA]</scope>
    <source>
        <strain evidence="1 2">J6TS1</strain>
    </source>
</reference>
<dbReference type="EMBL" id="BORJ01000025">
    <property type="protein sequence ID" value="GIN99320.1"/>
    <property type="molecule type" value="Genomic_DNA"/>
</dbReference>
<sequence>MALGEEDRMRDGHLDVRSGDVGKGMDYVPMRPPIVIGSSLDTNAVVRNAMVF</sequence>
<gene>
    <name evidence="1" type="ORF">J6TS1_51900</name>
</gene>
<comment type="caution">
    <text evidence="1">The sequence shown here is derived from an EMBL/GenBank/DDBJ whole genome shotgun (WGS) entry which is preliminary data.</text>
</comment>
<evidence type="ECO:0000313" key="2">
    <source>
        <dbReference type="Proteomes" id="UP000680670"/>
    </source>
</evidence>